<reference evidence="7 8" key="1">
    <citation type="submission" date="2015-08" db="EMBL/GenBank/DDBJ databases">
        <title>Genomes of Paenibacillus riograndensis.</title>
        <authorList>
            <person name="Sant'Anna F.H."/>
            <person name="Souza R."/>
            <person name="Ambrosini A."/>
            <person name="Bach E."/>
            <person name="Fernandes G."/>
            <person name="Balsanelli E."/>
            <person name="Baura V.A."/>
            <person name="Pedrosa F.O."/>
            <person name="Souza E.M."/>
            <person name="Passaglia L."/>
        </authorList>
    </citation>
    <scope>NUCLEOTIDE SEQUENCE [LARGE SCALE GENOMIC DNA]</scope>
    <source>
        <strain evidence="7 8">CAS34</strain>
    </source>
</reference>
<gene>
    <name evidence="7" type="ORF">AMQ84_07490</name>
</gene>
<dbReference type="PANTHER" id="PTHR30480">
    <property type="entry name" value="BETA-HEXOSAMINIDASE-RELATED"/>
    <property type="match status" value="1"/>
</dbReference>
<dbReference type="InterPro" id="IPR001764">
    <property type="entry name" value="Glyco_hydro_3_N"/>
</dbReference>
<dbReference type="PROSITE" id="PS00775">
    <property type="entry name" value="GLYCOSYL_HYDROL_F3"/>
    <property type="match status" value="1"/>
</dbReference>
<dbReference type="SUPFAM" id="SSF51445">
    <property type="entry name" value="(Trans)glycosidases"/>
    <property type="match status" value="1"/>
</dbReference>
<protein>
    <recommendedName>
        <fullName evidence="3">beta-N-acetylhexosaminidase</fullName>
        <ecNumber evidence="3">3.2.1.52</ecNumber>
    </recommendedName>
</protein>
<dbReference type="Gene3D" id="3.40.50.1700">
    <property type="entry name" value="Glycoside hydrolase family 3 C-terminal domain"/>
    <property type="match status" value="1"/>
</dbReference>
<name>A0A132U6J2_9BACL</name>
<keyword evidence="4" id="KW-0378">Hydrolase</keyword>
<dbReference type="Pfam" id="PF00933">
    <property type="entry name" value="Glyco_hydro_3"/>
    <property type="match status" value="1"/>
</dbReference>
<dbReference type="PATRIC" id="fig|483937.3.peg.3954"/>
<dbReference type="InterPro" id="IPR017853">
    <property type="entry name" value="GH"/>
</dbReference>
<proteinExistence type="inferred from homology"/>
<dbReference type="Gene3D" id="3.20.20.300">
    <property type="entry name" value="Glycoside hydrolase, family 3, N-terminal domain"/>
    <property type="match status" value="1"/>
</dbReference>
<keyword evidence="5" id="KW-0326">Glycosidase</keyword>
<sequence length="570" mass="62691">MGEVDINRLREKPFYLSEEDVKWVQAAFGQMTVQEKIGQLFFMVGYKQDEPFLKHIAQEIGIGGLMCRSMAKEEVVATVATLQRSARIPLLIAANLEAGGQGITRDGTKIGSNMAIAATGSSDLAYQLGKICAVEGGSVGANYAFAPVVDIDYNFRNPITNTRTFGSSPQAVMEMGAAYVKGCQEQGMAASVKHFPGDGVDERDQHLVTSVNSLTPEAWDDTYGMVYRHLIEEGAKTVMVGHIALPEYSKLLNPSLRDEEILPASLASELLDGLLRERLGFNGLIITDATTMAGMNIPLPRNELVPRAIENGCDMFLFTKNLEEDVRFMKEGLEAGLLSPGRLDDAVLRILGLKASLKLHERENIPVLAESSAVLRQDSHLETARAVADQSITLVKEEAGVLPLSPGRYPRVLLYDIESEANALGYSKTNGLAAAFIPLLENEGFKVTRFEPAGVYEGLQSSFTEMKESYDLILYLCNLATKSNQTSVRIEWLNPMGLNVPNYINSIPTLFISTENPYHLLDVPRVKTYINTYGVNDYTLPQLLAKLMGRSQFTGKSPIDPFCGKWDTRL</sequence>
<comment type="catalytic activity">
    <reaction evidence="1">
        <text>Hydrolysis of terminal non-reducing N-acetyl-D-hexosamine residues in N-acetyl-beta-D-hexosaminides.</text>
        <dbReference type="EC" id="3.2.1.52"/>
    </reaction>
</comment>
<evidence type="ECO:0000256" key="4">
    <source>
        <dbReference type="ARBA" id="ARBA00022801"/>
    </source>
</evidence>
<evidence type="ECO:0000256" key="1">
    <source>
        <dbReference type="ARBA" id="ARBA00001231"/>
    </source>
</evidence>
<dbReference type="GO" id="GO:0005975">
    <property type="term" value="P:carbohydrate metabolic process"/>
    <property type="evidence" value="ECO:0007669"/>
    <property type="project" value="InterPro"/>
</dbReference>
<keyword evidence="8" id="KW-1185">Reference proteome</keyword>
<accession>A0A132U6J2</accession>
<dbReference type="AlphaFoldDB" id="A0A132U6J2"/>
<comment type="caution">
    <text evidence="7">The sequence shown here is derived from an EMBL/GenBank/DDBJ whole genome shotgun (WGS) entry which is preliminary data.</text>
</comment>
<evidence type="ECO:0000259" key="6">
    <source>
        <dbReference type="Pfam" id="PF00933"/>
    </source>
</evidence>
<dbReference type="GO" id="GO:0004563">
    <property type="term" value="F:beta-N-acetylhexosaminidase activity"/>
    <property type="evidence" value="ECO:0007669"/>
    <property type="project" value="UniProtKB-EC"/>
</dbReference>
<evidence type="ECO:0000313" key="7">
    <source>
        <dbReference type="EMBL" id="KWX79207.1"/>
    </source>
</evidence>
<dbReference type="InterPro" id="IPR019800">
    <property type="entry name" value="Glyco_hydro_3_AS"/>
</dbReference>
<dbReference type="GO" id="GO:0009254">
    <property type="term" value="P:peptidoglycan turnover"/>
    <property type="evidence" value="ECO:0007669"/>
    <property type="project" value="TreeGrafter"/>
</dbReference>
<dbReference type="EC" id="3.2.1.52" evidence="3"/>
<dbReference type="Proteomes" id="UP000070475">
    <property type="component" value="Unassembled WGS sequence"/>
</dbReference>
<dbReference type="EMBL" id="LIRB01000113">
    <property type="protein sequence ID" value="KWX79207.1"/>
    <property type="molecule type" value="Genomic_DNA"/>
</dbReference>
<dbReference type="PRINTS" id="PR00133">
    <property type="entry name" value="GLHYDRLASE3"/>
</dbReference>
<dbReference type="InterPro" id="IPR036962">
    <property type="entry name" value="Glyco_hydro_3_N_sf"/>
</dbReference>
<dbReference type="PANTHER" id="PTHR30480:SF13">
    <property type="entry name" value="BETA-HEXOSAMINIDASE"/>
    <property type="match status" value="1"/>
</dbReference>
<evidence type="ECO:0000256" key="3">
    <source>
        <dbReference type="ARBA" id="ARBA00012663"/>
    </source>
</evidence>
<feature type="domain" description="Glycoside hydrolase family 3 N-terminal" evidence="6">
    <location>
        <begin position="32"/>
        <end position="351"/>
    </location>
</feature>
<evidence type="ECO:0000256" key="2">
    <source>
        <dbReference type="ARBA" id="ARBA00005336"/>
    </source>
</evidence>
<evidence type="ECO:0000313" key="8">
    <source>
        <dbReference type="Proteomes" id="UP000070475"/>
    </source>
</evidence>
<organism evidence="7 8">
    <name type="scientific">Paenibacillus riograndensis</name>
    <dbReference type="NCBI Taxonomy" id="483937"/>
    <lineage>
        <taxon>Bacteria</taxon>
        <taxon>Bacillati</taxon>
        <taxon>Bacillota</taxon>
        <taxon>Bacilli</taxon>
        <taxon>Bacillales</taxon>
        <taxon>Paenibacillaceae</taxon>
        <taxon>Paenibacillus</taxon>
        <taxon>Paenibacillus sonchi group</taxon>
    </lineage>
</organism>
<dbReference type="InterPro" id="IPR050226">
    <property type="entry name" value="NagZ_Beta-hexosaminidase"/>
</dbReference>
<evidence type="ECO:0000256" key="5">
    <source>
        <dbReference type="ARBA" id="ARBA00023295"/>
    </source>
</evidence>
<dbReference type="InterPro" id="IPR036881">
    <property type="entry name" value="Glyco_hydro_3_C_sf"/>
</dbReference>
<comment type="similarity">
    <text evidence="2">Belongs to the glycosyl hydrolase 3 family.</text>
</comment>